<keyword evidence="12" id="KW-0813">Transport</keyword>
<comment type="activity regulation">
    <text evidence="12">Na(+) is not transported, but it plays an essential structural role and its presence is essential for fluoride channel function.</text>
</comment>
<keyword evidence="4 12" id="KW-0812">Transmembrane</keyword>
<keyword evidence="5 12" id="KW-1133">Transmembrane helix</keyword>
<gene>
    <name evidence="12 13" type="primary">crcB</name>
    <name evidence="12" type="synonym">fluC</name>
    <name evidence="13" type="ORF">DRW07_07930</name>
</gene>
<evidence type="ECO:0000313" key="14">
    <source>
        <dbReference type="Proteomes" id="UP000275281"/>
    </source>
</evidence>
<evidence type="ECO:0000256" key="3">
    <source>
        <dbReference type="ARBA" id="ARBA00022519"/>
    </source>
</evidence>
<keyword evidence="7 12" id="KW-0406">Ion transport</keyword>
<evidence type="ECO:0000256" key="4">
    <source>
        <dbReference type="ARBA" id="ARBA00022692"/>
    </source>
</evidence>
<dbReference type="AlphaFoldDB" id="A0A3N5Y290"/>
<evidence type="ECO:0000256" key="11">
    <source>
        <dbReference type="ARBA" id="ARBA00035585"/>
    </source>
</evidence>
<comment type="caution">
    <text evidence="13">The sequence shown here is derived from an EMBL/GenBank/DDBJ whole genome shotgun (WGS) entry which is preliminary data.</text>
</comment>
<feature type="binding site" evidence="12">
    <location>
        <position position="82"/>
    </location>
    <ligand>
        <name>Na(+)</name>
        <dbReference type="ChEBI" id="CHEBI:29101"/>
        <note>structural</note>
    </ligand>
</feature>
<feature type="transmembrane region" description="Helical" evidence="12">
    <location>
        <begin position="107"/>
        <end position="125"/>
    </location>
</feature>
<comment type="subcellular location">
    <subcellularLocation>
        <location evidence="1 12">Cell membrane</location>
        <topology evidence="1 12">Multi-pass membrane protein</topology>
    </subcellularLocation>
</comment>
<name>A0A3N5Y290_9ALTE</name>
<keyword evidence="2 12" id="KW-1003">Cell membrane</keyword>
<feature type="transmembrane region" description="Helical" evidence="12">
    <location>
        <begin position="6"/>
        <end position="25"/>
    </location>
</feature>
<evidence type="ECO:0000256" key="12">
    <source>
        <dbReference type="HAMAP-Rule" id="MF_00454"/>
    </source>
</evidence>
<dbReference type="Pfam" id="PF02537">
    <property type="entry name" value="CRCB"/>
    <property type="match status" value="1"/>
</dbReference>
<evidence type="ECO:0000256" key="6">
    <source>
        <dbReference type="ARBA" id="ARBA00023053"/>
    </source>
</evidence>
<dbReference type="EMBL" id="RPOK01000002">
    <property type="protein sequence ID" value="RPJ67440.1"/>
    <property type="molecule type" value="Genomic_DNA"/>
</dbReference>
<evidence type="ECO:0000256" key="10">
    <source>
        <dbReference type="ARBA" id="ARBA00035120"/>
    </source>
</evidence>
<dbReference type="GO" id="GO:0005886">
    <property type="term" value="C:plasma membrane"/>
    <property type="evidence" value="ECO:0007669"/>
    <property type="project" value="UniProtKB-SubCell"/>
</dbReference>
<feature type="binding site" evidence="12">
    <location>
        <position position="79"/>
    </location>
    <ligand>
        <name>Na(+)</name>
        <dbReference type="ChEBI" id="CHEBI:29101"/>
        <note>structural</note>
    </ligand>
</feature>
<feature type="transmembrane region" description="Helical" evidence="12">
    <location>
        <begin position="37"/>
        <end position="59"/>
    </location>
</feature>
<evidence type="ECO:0000256" key="2">
    <source>
        <dbReference type="ARBA" id="ARBA00022475"/>
    </source>
</evidence>
<keyword evidence="6 12" id="KW-0915">Sodium</keyword>
<keyword evidence="8 12" id="KW-0472">Membrane</keyword>
<sequence length="127" mass="13931">MTYSWQAYLFVALGGSLGAVLRFYLSNLSDSLFGKHFPFGTLAVNVIGAFFIAVVYGLIERESLDPMPYRFLVGVGLLGAFTTFSTFSIETLALLQNGLWMKAAMNVALNVFVCLFAAYIGMQLFKG</sequence>
<evidence type="ECO:0000256" key="9">
    <source>
        <dbReference type="ARBA" id="ARBA00023303"/>
    </source>
</evidence>
<evidence type="ECO:0000256" key="1">
    <source>
        <dbReference type="ARBA" id="ARBA00004651"/>
    </source>
</evidence>
<dbReference type="OrthoDB" id="9806299at2"/>
<keyword evidence="14" id="KW-1185">Reference proteome</keyword>
<keyword evidence="3" id="KW-0997">Cell inner membrane</keyword>
<dbReference type="PANTHER" id="PTHR28259">
    <property type="entry name" value="FLUORIDE EXPORT PROTEIN 1-RELATED"/>
    <property type="match status" value="1"/>
</dbReference>
<evidence type="ECO:0000256" key="5">
    <source>
        <dbReference type="ARBA" id="ARBA00022989"/>
    </source>
</evidence>
<proteinExistence type="inferred from homology"/>
<accession>A0A3N5Y290</accession>
<comment type="catalytic activity">
    <reaction evidence="11">
        <text>fluoride(in) = fluoride(out)</text>
        <dbReference type="Rhea" id="RHEA:76159"/>
        <dbReference type="ChEBI" id="CHEBI:17051"/>
    </reaction>
    <physiologicalReaction direction="left-to-right" evidence="11">
        <dbReference type="Rhea" id="RHEA:76160"/>
    </physiologicalReaction>
</comment>
<protein>
    <recommendedName>
        <fullName evidence="12">Fluoride-specific ion channel FluC</fullName>
    </recommendedName>
</protein>
<organism evidence="13 14">
    <name type="scientific">Alteromonas sediminis</name>
    <dbReference type="NCBI Taxonomy" id="2259342"/>
    <lineage>
        <taxon>Bacteria</taxon>
        <taxon>Pseudomonadati</taxon>
        <taxon>Pseudomonadota</taxon>
        <taxon>Gammaproteobacteria</taxon>
        <taxon>Alteromonadales</taxon>
        <taxon>Alteromonadaceae</taxon>
        <taxon>Alteromonas/Salinimonas group</taxon>
        <taxon>Alteromonas</taxon>
    </lineage>
</organism>
<dbReference type="GO" id="GO:0140114">
    <property type="term" value="P:cellular detoxification of fluoride"/>
    <property type="evidence" value="ECO:0007669"/>
    <property type="project" value="UniProtKB-UniRule"/>
</dbReference>
<keyword evidence="12" id="KW-0479">Metal-binding</keyword>
<dbReference type="Proteomes" id="UP000275281">
    <property type="component" value="Unassembled WGS sequence"/>
</dbReference>
<dbReference type="RefSeq" id="WP_124027340.1">
    <property type="nucleotide sequence ID" value="NZ_JBHRSN010000015.1"/>
</dbReference>
<comment type="function">
    <text evidence="12">Fluoride-specific ion channel. Important for reducing fluoride concentration in the cell, thus reducing its toxicity.</text>
</comment>
<dbReference type="NCBIfam" id="TIGR00494">
    <property type="entry name" value="crcB"/>
    <property type="match status" value="1"/>
</dbReference>
<evidence type="ECO:0000256" key="8">
    <source>
        <dbReference type="ARBA" id="ARBA00023136"/>
    </source>
</evidence>
<evidence type="ECO:0000256" key="7">
    <source>
        <dbReference type="ARBA" id="ARBA00023065"/>
    </source>
</evidence>
<dbReference type="PANTHER" id="PTHR28259:SF1">
    <property type="entry name" value="FLUORIDE EXPORT PROTEIN 1-RELATED"/>
    <property type="match status" value="1"/>
</dbReference>
<evidence type="ECO:0000313" key="13">
    <source>
        <dbReference type="EMBL" id="RPJ67440.1"/>
    </source>
</evidence>
<comment type="similarity">
    <text evidence="10 12">Belongs to the fluoride channel Fluc/FEX (TC 1.A.43) family.</text>
</comment>
<feature type="transmembrane region" description="Helical" evidence="12">
    <location>
        <begin position="71"/>
        <end position="95"/>
    </location>
</feature>
<dbReference type="InterPro" id="IPR003691">
    <property type="entry name" value="FluC"/>
</dbReference>
<dbReference type="HAMAP" id="MF_00454">
    <property type="entry name" value="FluC"/>
    <property type="match status" value="1"/>
</dbReference>
<dbReference type="GO" id="GO:0046872">
    <property type="term" value="F:metal ion binding"/>
    <property type="evidence" value="ECO:0007669"/>
    <property type="project" value="UniProtKB-KW"/>
</dbReference>
<keyword evidence="9 12" id="KW-0407">Ion channel</keyword>
<dbReference type="GO" id="GO:0062054">
    <property type="term" value="F:fluoride channel activity"/>
    <property type="evidence" value="ECO:0007669"/>
    <property type="project" value="UniProtKB-UniRule"/>
</dbReference>
<reference evidence="13 14" key="1">
    <citation type="submission" date="2018-11" db="EMBL/GenBank/DDBJ databases">
        <authorList>
            <person name="Ye M.-Q."/>
            <person name="Du Z.-J."/>
        </authorList>
    </citation>
    <scope>NUCLEOTIDE SEQUENCE [LARGE SCALE GENOMIC DNA]</scope>
    <source>
        <strain evidence="13 14">U0105</strain>
    </source>
</reference>